<organism evidence="1 3">
    <name type="scientific">Aeromonas caviae</name>
    <name type="common">Aeromonas punctata</name>
    <dbReference type="NCBI Taxonomy" id="648"/>
    <lineage>
        <taxon>Bacteria</taxon>
        <taxon>Pseudomonadati</taxon>
        <taxon>Pseudomonadota</taxon>
        <taxon>Gammaproteobacteria</taxon>
        <taxon>Aeromonadales</taxon>
        <taxon>Aeromonadaceae</taxon>
        <taxon>Aeromonas</taxon>
    </lineage>
</organism>
<accession>A0A3G9I371</accession>
<gene>
    <name evidence="1" type="ORF">C1C91_01220</name>
    <name evidence="2" type="ORF">OJY61_22680</name>
</gene>
<proteinExistence type="predicted"/>
<sequence>MNFTPEQRLIIGLLCDIHKKLEINNEYDAELISDAILTGNEWAIDLEYGDLLSSKIDDHRFDFVSDVLQMCTVVEGSYAQMTDDEKAMIAEGTKFNPEKAFFGFDGNNESEYVSFARFYVTRINRFPWFSEREFNSHIHSVDTYKRMLRIFNDVYDPVHGDDHLNAQQIISIMNEKIHPSNR</sequence>
<dbReference type="Pfam" id="PF03887">
    <property type="entry name" value="YfbU"/>
    <property type="match status" value="1"/>
</dbReference>
<dbReference type="Proteomes" id="UP001163285">
    <property type="component" value="Chromosome"/>
</dbReference>
<evidence type="ECO:0000313" key="3">
    <source>
        <dbReference type="Proteomes" id="UP000266778"/>
    </source>
</evidence>
<protein>
    <submittedName>
        <fullName evidence="1">YfbU family protein</fullName>
    </submittedName>
</protein>
<name>A0A3G9I371_AERCA</name>
<dbReference type="SUPFAM" id="SSF116960">
    <property type="entry name" value="YfbU-like"/>
    <property type="match status" value="1"/>
</dbReference>
<evidence type="ECO:0000313" key="2">
    <source>
        <dbReference type="EMBL" id="WGC86095.1"/>
    </source>
</evidence>
<dbReference type="EMBL" id="CP025706">
    <property type="protein sequence ID" value="AXB03848.1"/>
    <property type="molecule type" value="Genomic_DNA"/>
</dbReference>
<dbReference type="EMBL" id="CP110176">
    <property type="protein sequence ID" value="WGC86095.1"/>
    <property type="molecule type" value="Genomic_DNA"/>
</dbReference>
<dbReference type="InterPro" id="IPR005587">
    <property type="entry name" value="UPF0304_YfbU"/>
</dbReference>
<reference evidence="2" key="2">
    <citation type="submission" date="2023-04" db="EMBL/GenBank/DDBJ databases">
        <title>Whole Genome Sequence of Multi-drug resistant Aeromonas caviae as a gut pathogen in newborn.</title>
        <authorList>
            <person name="Jadhav S.V."/>
            <person name="Saroj S.D."/>
            <person name="Saha U.B."/>
            <person name="Sen S."/>
            <person name="Kher A."/>
        </authorList>
    </citation>
    <scope>NUCLEOTIDE SEQUENCE</scope>
    <source>
        <strain evidence="2">SVJ23</strain>
    </source>
</reference>
<dbReference type="Gene3D" id="1.10.3190.10">
    <property type="entry name" value="yfbu gene product, domain 2"/>
    <property type="match status" value="1"/>
</dbReference>
<dbReference type="AlphaFoldDB" id="A0A3G9I371"/>
<dbReference type="Proteomes" id="UP000266778">
    <property type="component" value="Chromosome"/>
</dbReference>
<evidence type="ECO:0000313" key="1">
    <source>
        <dbReference type="EMBL" id="AXB03848.1"/>
    </source>
</evidence>
<dbReference type="InterPro" id="IPR023146">
    <property type="entry name" value="YfbU_alpha-helical_sf"/>
</dbReference>
<dbReference type="RefSeq" id="WP_119196792.1">
    <property type="nucleotide sequence ID" value="NZ_AP019195.1"/>
</dbReference>
<reference evidence="1" key="1">
    <citation type="journal article" date="2019" name="J Environ">
        <title>Genetic characterization and potential molecular dissemination mechanism of tet (31) gene in Aeromonas caviae from an oxytetracycline wastewater treatment system.</title>
        <authorList>
            <person name="Shi Y."/>
            <person name="Tian Z."/>
            <person name="Leclercq S.O."/>
            <person name="Zhang H."/>
            <person name="Yang M."/>
            <person name="Zhang Y."/>
        </authorList>
    </citation>
    <scope>NUCLEOTIDE SEQUENCE</scope>
    <source>
        <strain evidence="1">T25-39</strain>
    </source>
</reference>